<accession>A0AAV7EIS2</accession>
<keyword evidence="2" id="KW-1185">Reference proteome</keyword>
<dbReference type="Proteomes" id="UP000825729">
    <property type="component" value="Unassembled WGS sequence"/>
</dbReference>
<gene>
    <name evidence="1" type="ORF">H6P81_008469</name>
</gene>
<evidence type="ECO:0000313" key="2">
    <source>
        <dbReference type="Proteomes" id="UP000825729"/>
    </source>
</evidence>
<evidence type="ECO:0000313" key="1">
    <source>
        <dbReference type="EMBL" id="KAG9448504.1"/>
    </source>
</evidence>
<proteinExistence type="predicted"/>
<dbReference type="AlphaFoldDB" id="A0AAV7EIS2"/>
<protein>
    <submittedName>
        <fullName evidence="1">Uncharacterized protein</fullName>
    </submittedName>
</protein>
<organism evidence="1 2">
    <name type="scientific">Aristolochia fimbriata</name>
    <name type="common">White veined hardy Dutchman's pipe vine</name>
    <dbReference type="NCBI Taxonomy" id="158543"/>
    <lineage>
        <taxon>Eukaryota</taxon>
        <taxon>Viridiplantae</taxon>
        <taxon>Streptophyta</taxon>
        <taxon>Embryophyta</taxon>
        <taxon>Tracheophyta</taxon>
        <taxon>Spermatophyta</taxon>
        <taxon>Magnoliopsida</taxon>
        <taxon>Magnoliidae</taxon>
        <taxon>Piperales</taxon>
        <taxon>Aristolochiaceae</taxon>
        <taxon>Aristolochia</taxon>
    </lineage>
</organism>
<comment type="caution">
    <text evidence="1">The sequence shown here is derived from an EMBL/GenBank/DDBJ whole genome shotgun (WGS) entry which is preliminary data.</text>
</comment>
<sequence>MEGEQCYDTLRESGVHLVHPALPGGVPSSTQAAAAAALLSPASLMMGVGAVKTDTARRTAGVLPGSNRRRRCGSERSWERRPRPLIGYSGLI</sequence>
<name>A0AAV7EIS2_ARIFI</name>
<reference evidence="1 2" key="1">
    <citation type="submission" date="2021-07" db="EMBL/GenBank/DDBJ databases">
        <title>The Aristolochia fimbriata genome: insights into angiosperm evolution, floral development and chemical biosynthesis.</title>
        <authorList>
            <person name="Jiao Y."/>
        </authorList>
    </citation>
    <scope>NUCLEOTIDE SEQUENCE [LARGE SCALE GENOMIC DNA]</scope>
    <source>
        <strain evidence="1">IBCAS-2021</strain>
        <tissue evidence="1">Leaf</tissue>
    </source>
</reference>
<dbReference type="EMBL" id="JAINDJ010000004">
    <property type="protein sequence ID" value="KAG9448504.1"/>
    <property type="molecule type" value="Genomic_DNA"/>
</dbReference>